<dbReference type="EMBL" id="CZBA01000003">
    <property type="protein sequence ID" value="CUP25377.1"/>
    <property type="molecule type" value="Genomic_DNA"/>
</dbReference>
<reference evidence="1 3" key="1">
    <citation type="submission" date="2015-09" db="EMBL/GenBank/DDBJ databases">
        <authorList>
            <consortium name="Pathogen Informatics"/>
        </authorList>
    </citation>
    <scope>NUCLEOTIDE SEQUENCE [LARGE SCALE GENOMIC DNA]</scope>
    <source>
        <strain evidence="1 3">2789STDY5834921</strain>
    </source>
</reference>
<dbReference type="InterPro" id="IPR029058">
    <property type="entry name" value="AB_hydrolase_fold"/>
</dbReference>
<dbReference type="RefSeq" id="WP_055055487.1">
    <property type="nucleotide sequence ID" value="NZ_CABHNB010000011.1"/>
</dbReference>
<organism evidence="1 3">
    <name type="scientific">Blautia obeum</name>
    <dbReference type="NCBI Taxonomy" id="40520"/>
    <lineage>
        <taxon>Bacteria</taxon>
        <taxon>Bacillati</taxon>
        <taxon>Bacillota</taxon>
        <taxon>Clostridia</taxon>
        <taxon>Lachnospirales</taxon>
        <taxon>Lachnospiraceae</taxon>
        <taxon>Blautia</taxon>
    </lineage>
</organism>
<dbReference type="Pfam" id="PF11187">
    <property type="entry name" value="Mbeg1-like"/>
    <property type="match status" value="1"/>
</dbReference>
<dbReference type="Proteomes" id="UP000409147">
    <property type="component" value="Unassembled WGS sequence"/>
</dbReference>
<dbReference type="InterPro" id="IPR024499">
    <property type="entry name" value="Mbeg1-like"/>
</dbReference>
<dbReference type="AlphaFoldDB" id="A0A174LS00"/>
<dbReference type="Proteomes" id="UP000095413">
    <property type="component" value="Unassembled WGS sequence"/>
</dbReference>
<dbReference type="EMBL" id="CABHNB010000011">
    <property type="protein sequence ID" value="VUW96146.1"/>
    <property type="molecule type" value="Genomic_DNA"/>
</dbReference>
<evidence type="ECO:0000313" key="2">
    <source>
        <dbReference type="EMBL" id="VUW96146.1"/>
    </source>
</evidence>
<name>A0A174LS00_9FIRM</name>
<evidence type="ECO:0000313" key="1">
    <source>
        <dbReference type="EMBL" id="CUP25377.1"/>
    </source>
</evidence>
<sequence length="382" mass="43078">MGNIMDYISWRGDLSFEQSQFNEVDNLILACFSYVNLDGIPAVTKQKGIGLKKLTEEFMKLHTMKELEADKSFIRLAPFMMMEMAKSVRFGKCVVRNYVNDIVTEAEQQFAAMEIVLEDGTSYVSFRGTDDTIIGWKEDFNLSTGVVPAQKRAIEYLQKISEHTDGMLRVGGHSKGGNLAIYGSVMCKSAHEKILEIYSNDGPGFSREFQELPEMKEMMPKIIRIIPEYSIIGTLLEHEKEPVIVASSSKGLLQHDGFSWEVQGPALVRRDSLNKTALRFIEILHKWIDGMDTEQKRLLIEDLFATLQASGYENLSEVQSGGLKSLAAMVKRVEKFAPESRGMMQELLTAICGGWLEQLQADTKDKLSVLPLSFSDKILEKF</sequence>
<keyword evidence="4" id="KW-1185">Reference proteome</keyword>
<reference evidence="2 4" key="2">
    <citation type="submission" date="2019-07" db="EMBL/GenBank/DDBJ databases">
        <authorList>
            <person name="Hibberd C M."/>
            <person name="Gehrig L. J."/>
            <person name="Chang H.-W."/>
            <person name="Venkatesh S."/>
        </authorList>
    </citation>
    <scope>NUCLEOTIDE SEQUENCE [LARGE SCALE GENOMIC DNA]</scope>
    <source>
        <strain evidence="2">Ruminococcus_obeum_SSTS_Bg7063</strain>
    </source>
</reference>
<evidence type="ECO:0000313" key="3">
    <source>
        <dbReference type="Proteomes" id="UP000095413"/>
    </source>
</evidence>
<dbReference type="SUPFAM" id="SSF53474">
    <property type="entry name" value="alpha/beta-Hydrolases"/>
    <property type="match status" value="1"/>
</dbReference>
<gene>
    <name evidence="1" type="ORF">ERS852533_00774</name>
    <name evidence="2" type="ORF">ROSSTS7063_00753</name>
</gene>
<proteinExistence type="predicted"/>
<protein>
    <submittedName>
        <fullName evidence="1">Protein of uncharacterized function (DUF2974)</fullName>
    </submittedName>
</protein>
<evidence type="ECO:0000313" key="4">
    <source>
        <dbReference type="Proteomes" id="UP000409147"/>
    </source>
</evidence>
<accession>A0A174LS00</accession>
<dbReference type="OrthoDB" id="9769481at2"/>